<evidence type="ECO:0000313" key="4">
    <source>
        <dbReference type="Proteomes" id="UP000094527"/>
    </source>
</evidence>
<dbReference type="Proteomes" id="UP000094527">
    <property type="component" value="Unassembled WGS sequence"/>
</dbReference>
<evidence type="ECO:0000259" key="2">
    <source>
        <dbReference type="SMART" id="SM00451"/>
    </source>
</evidence>
<feature type="domain" description="U1-type" evidence="2">
    <location>
        <begin position="187"/>
        <end position="221"/>
    </location>
</feature>
<reference evidence="3 4" key="1">
    <citation type="journal article" date="2016" name="Genome Biol. Evol.">
        <title>Gene Family Evolution Reflects Adaptation to Soil Environmental Stressors in the Genome of the Collembolan Orchesella cincta.</title>
        <authorList>
            <person name="Faddeeva-Vakhrusheva A."/>
            <person name="Derks M.F."/>
            <person name="Anvar S.Y."/>
            <person name="Agamennone V."/>
            <person name="Suring W."/>
            <person name="Smit S."/>
            <person name="van Straalen N.M."/>
            <person name="Roelofs D."/>
        </authorList>
    </citation>
    <scope>NUCLEOTIDE SEQUENCE [LARGE SCALE GENOMIC DNA]</scope>
    <source>
        <tissue evidence="3">Mixed pool</tissue>
    </source>
</reference>
<dbReference type="InterPro" id="IPR003604">
    <property type="entry name" value="Matrin/U1-like-C_Znf_C2H2"/>
</dbReference>
<accession>A0A1D2NB84</accession>
<dbReference type="SMART" id="SM00451">
    <property type="entry name" value="ZnF_U1"/>
    <property type="match status" value="2"/>
</dbReference>
<feature type="compositionally biased region" description="Polar residues" evidence="1">
    <location>
        <begin position="329"/>
        <end position="338"/>
    </location>
</feature>
<dbReference type="Gene3D" id="3.30.160.60">
    <property type="entry name" value="Classic Zinc Finger"/>
    <property type="match status" value="2"/>
</dbReference>
<feature type="region of interest" description="Disordered" evidence="1">
    <location>
        <begin position="256"/>
        <end position="389"/>
    </location>
</feature>
<evidence type="ECO:0000313" key="3">
    <source>
        <dbReference type="EMBL" id="ODN02512.1"/>
    </source>
</evidence>
<name>A0A1D2NB84_ORCCI</name>
<evidence type="ECO:0000256" key="1">
    <source>
        <dbReference type="SAM" id="MobiDB-lite"/>
    </source>
</evidence>
<dbReference type="GO" id="GO:0008270">
    <property type="term" value="F:zinc ion binding"/>
    <property type="evidence" value="ECO:0007669"/>
    <property type="project" value="InterPro"/>
</dbReference>
<protein>
    <submittedName>
        <fullName evidence="3">Zinc finger matrin-type protein 3</fullName>
    </submittedName>
</protein>
<feature type="region of interest" description="Disordered" evidence="1">
    <location>
        <begin position="428"/>
        <end position="525"/>
    </location>
</feature>
<feature type="compositionally biased region" description="Low complexity" evidence="1">
    <location>
        <begin position="33"/>
        <end position="65"/>
    </location>
</feature>
<dbReference type="InterPro" id="IPR052644">
    <property type="entry name" value="ZMAT3"/>
</dbReference>
<dbReference type="InterPro" id="IPR036236">
    <property type="entry name" value="Znf_C2H2_sf"/>
</dbReference>
<feature type="compositionally biased region" description="Polar residues" evidence="1">
    <location>
        <begin position="305"/>
        <end position="319"/>
    </location>
</feature>
<feature type="compositionally biased region" description="Low complexity" evidence="1">
    <location>
        <begin position="498"/>
        <end position="516"/>
    </location>
</feature>
<organism evidence="3 4">
    <name type="scientific">Orchesella cincta</name>
    <name type="common">Springtail</name>
    <name type="synonym">Podura cincta</name>
    <dbReference type="NCBI Taxonomy" id="48709"/>
    <lineage>
        <taxon>Eukaryota</taxon>
        <taxon>Metazoa</taxon>
        <taxon>Ecdysozoa</taxon>
        <taxon>Arthropoda</taxon>
        <taxon>Hexapoda</taxon>
        <taxon>Collembola</taxon>
        <taxon>Entomobryomorpha</taxon>
        <taxon>Entomobryoidea</taxon>
        <taxon>Orchesellidae</taxon>
        <taxon>Orchesellinae</taxon>
        <taxon>Orchesella</taxon>
    </lineage>
</organism>
<dbReference type="SUPFAM" id="SSF57667">
    <property type="entry name" value="beta-beta-alpha zinc fingers"/>
    <property type="match status" value="2"/>
</dbReference>
<dbReference type="InterPro" id="IPR013087">
    <property type="entry name" value="Znf_C2H2_type"/>
</dbReference>
<feature type="region of interest" description="Disordered" evidence="1">
    <location>
        <begin position="1"/>
        <end position="96"/>
    </location>
</feature>
<keyword evidence="4" id="KW-1185">Reference proteome</keyword>
<gene>
    <name evidence="3" type="ORF">Ocin01_04176</name>
</gene>
<sequence>MANTAGGRYHANPQQPPQSQYSSYVPGGGGGQYYPQQTQQQHQQMGYQYYGNQSQPAHQLHQQQAMGYRPQAPPPPHLLLVKRQGHPHLHPSAGRPFVPPLLPPPLPPMFPWMSPALAKSMTSSPFGKSFEKEASNLPFVPIIVNDADLLKMTENVAKEAEEVNNLSLQYYKEVMKLNLPKALKDQFQPLFCKLCILSLSSPVVAKDHYNGKRHKKAVDAWMARNPLPPMFSNYPKKTTEPPAAPTGLINGFIAKHYPKTNDSAPSSKPLIPPLMQSNVKKEPLTLPPNIERKRPAPPPPPTPPQINIQNLEQKVNNTLKPLVPPPNPSLQTVQSNNDSRGRGNGPPFNIQNNPGSWQKKGNNESGNETDFPQAKKPRRNDSPIRTTTPYTQGLCQICNVQLSSQVMADQHFKGKNHAAKLAALEEQGGSGTGAAGVLRVDLNSGGNSSQAIQRPPGGPSGNPTNNKPFNRGPQNSAFQRGGGNNGRGGGGGAPPHFNQNRGNNNSNRGMNKNNRFNNKRGGKWS</sequence>
<dbReference type="AlphaFoldDB" id="A0A1D2NB84"/>
<feature type="compositionally biased region" description="Polar residues" evidence="1">
    <location>
        <begin position="349"/>
        <end position="370"/>
    </location>
</feature>
<dbReference type="Pfam" id="PF12874">
    <property type="entry name" value="zf-met"/>
    <property type="match status" value="2"/>
</dbReference>
<dbReference type="EMBL" id="LJIJ01000108">
    <property type="protein sequence ID" value="ODN02512.1"/>
    <property type="molecule type" value="Genomic_DNA"/>
</dbReference>
<dbReference type="GO" id="GO:0003676">
    <property type="term" value="F:nucleic acid binding"/>
    <property type="evidence" value="ECO:0007669"/>
    <property type="project" value="InterPro"/>
</dbReference>
<dbReference type="OrthoDB" id="434647at2759"/>
<dbReference type="PANTHER" id="PTHR46786">
    <property type="entry name" value="ZINC FINGER MATRIN-TYPE PROTEIN 3"/>
    <property type="match status" value="1"/>
</dbReference>
<comment type="caution">
    <text evidence="3">The sequence shown here is derived from an EMBL/GenBank/DDBJ whole genome shotgun (WGS) entry which is preliminary data.</text>
</comment>
<feature type="domain" description="U1-type" evidence="2">
    <location>
        <begin position="390"/>
        <end position="424"/>
    </location>
</feature>
<feature type="compositionally biased region" description="Gly residues" evidence="1">
    <location>
        <begin position="480"/>
        <end position="493"/>
    </location>
</feature>
<dbReference type="PANTHER" id="PTHR46786:SF1">
    <property type="entry name" value="ZINC FINGER MATRIN-TYPE PROTEIN 3"/>
    <property type="match status" value="1"/>
</dbReference>
<proteinExistence type="predicted"/>